<dbReference type="InterPro" id="IPR050563">
    <property type="entry name" value="4-hydroxybenzoyl-CoA_TE"/>
</dbReference>
<name>A0A3S8ZSY4_9NEIS</name>
<dbReference type="Gene3D" id="3.10.129.10">
    <property type="entry name" value="Hotdog Thioesterase"/>
    <property type="match status" value="1"/>
</dbReference>
<dbReference type="OrthoDB" id="9799036at2"/>
<evidence type="ECO:0000256" key="1">
    <source>
        <dbReference type="ARBA" id="ARBA00005953"/>
    </source>
</evidence>
<dbReference type="AlphaFoldDB" id="A0A3S8ZSY4"/>
<dbReference type="NCBIfam" id="TIGR00051">
    <property type="entry name" value="YbgC/FadM family acyl-CoA thioesterase"/>
    <property type="match status" value="1"/>
</dbReference>
<reference evidence="3 4" key="1">
    <citation type="submission" date="2018-12" db="EMBL/GenBank/DDBJ databases">
        <title>Complete genome sequence of Iodobacter sp. H11R3.</title>
        <authorList>
            <person name="Bae J.-W."/>
        </authorList>
    </citation>
    <scope>NUCLEOTIDE SEQUENCE [LARGE SCALE GENOMIC DNA]</scope>
    <source>
        <strain evidence="3 4">H11R3</strain>
    </source>
</reference>
<evidence type="ECO:0000313" key="3">
    <source>
        <dbReference type="EMBL" id="AZN36597.1"/>
    </source>
</evidence>
<dbReference type="PANTHER" id="PTHR31793:SF24">
    <property type="entry name" value="LONG-CHAIN ACYL-COA THIOESTERASE FADM"/>
    <property type="match status" value="1"/>
</dbReference>
<dbReference type="InterPro" id="IPR029069">
    <property type="entry name" value="HotDog_dom_sf"/>
</dbReference>
<keyword evidence="2" id="KW-0378">Hydrolase</keyword>
<evidence type="ECO:0000256" key="2">
    <source>
        <dbReference type="ARBA" id="ARBA00022801"/>
    </source>
</evidence>
<sequence>MHAGIIPKTWINFKVKIVKNFHTREKNMAQATEIKVRGYHLDLYGHVNNARYLEFLEEARWALVDESGGLEWFTREKLALVISRIDIRYKRPATMGDVLKIETRMVHLTEKEGIIHQRIVRADNAKLVAEADVTIAVIHAGTPGAMPLNGELGCRLQEMMNV</sequence>
<dbReference type="GO" id="GO:0047617">
    <property type="term" value="F:fatty acyl-CoA hydrolase activity"/>
    <property type="evidence" value="ECO:0007669"/>
    <property type="project" value="TreeGrafter"/>
</dbReference>
<dbReference type="PANTHER" id="PTHR31793">
    <property type="entry name" value="4-HYDROXYBENZOYL-COA THIOESTERASE FAMILY MEMBER"/>
    <property type="match status" value="1"/>
</dbReference>
<organism evidence="3 4">
    <name type="scientific">Iodobacter ciconiae</name>
    <dbReference type="NCBI Taxonomy" id="2496266"/>
    <lineage>
        <taxon>Bacteria</taxon>
        <taxon>Pseudomonadati</taxon>
        <taxon>Pseudomonadota</taxon>
        <taxon>Betaproteobacteria</taxon>
        <taxon>Neisseriales</taxon>
        <taxon>Chitinibacteraceae</taxon>
        <taxon>Iodobacter</taxon>
    </lineage>
</organism>
<evidence type="ECO:0000313" key="4">
    <source>
        <dbReference type="Proteomes" id="UP000282438"/>
    </source>
</evidence>
<dbReference type="InterPro" id="IPR006684">
    <property type="entry name" value="YbgC/YbaW"/>
</dbReference>
<dbReference type="Proteomes" id="UP000282438">
    <property type="component" value="Chromosome"/>
</dbReference>
<proteinExistence type="inferred from homology"/>
<dbReference type="SUPFAM" id="SSF54637">
    <property type="entry name" value="Thioesterase/thiol ester dehydrase-isomerase"/>
    <property type="match status" value="1"/>
</dbReference>
<protein>
    <submittedName>
        <fullName evidence="3">Acyl-CoA thioesterase</fullName>
    </submittedName>
</protein>
<dbReference type="Pfam" id="PF13279">
    <property type="entry name" value="4HBT_2"/>
    <property type="match status" value="1"/>
</dbReference>
<keyword evidence="4" id="KW-1185">Reference proteome</keyword>
<dbReference type="EMBL" id="CP034433">
    <property type="protein sequence ID" value="AZN36597.1"/>
    <property type="molecule type" value="Genomic_DNA"/>
</dbReference>
<dbReference type="KEGG" id="iod:EJO50_08860"/>
<gene>
    <name evidence="3" type="ORF">EJO50_08860</name>
</gene>
<comment type="similarity">
    <text evidence="1">Belongs to the 4-hydroxybenzoyl-CoA thioesterase family.</text>
</comment>
<accession>A0A3S8ZSY4</accession>
<dbReference type="CDD" id="cd00586">
    <property type="entry name" value="4HBT"/>
    <property type="match status" value="1"/>
</dbReference>